<dbReference type="EMBL" id="CP092882">
    <property type="protein sequence ID" value="UYV81490.1"/>
    <property type="molecule type" value="Genomic_DNA"/>
</dbReference>
<evidence type="ECO:0000256" key="1">
    <source>
        <dbReference type="SAM" id="MobiDB-lite"/>
    </source>
</evidence>
<evidence type="ECO:0000313" key="3">
    <source>
        <dbReference type="Proteomes" id="UP001235939"/>
    </source>
</evidence>
<reference evidence="2 3" key="1">
    <citation type="submission" date="2022-01" db="EMBL/GenBank/DDBJ databases">
        <title>A chromosomal length assembly of Cordylochernes scorpioides.</title>
        <authorList>
            <person name="Zeh D."/>
            <person name="Zeh J."/>
        </authorList>
    </citation>
    <scope>NUCLEOTIDE SEQUENCE [LARGE SCALE GENOMIC DNA]</scope>
    <source>
        <strain evidence="2">IN4F17</strain>
        <tissue evidence="2">Whole Body</tissue>
    </source>
</reference>
<feature type="compositionally biased region" description="Pro residues" evidence="1">
    <location>
        <begin position="76"/>
        <end position="89"/>
    </location>
</feature>
<proteinExistence type="predicted"/>
<accession>A0ABY6LJW8</accession>
<protein>
    <submittedName>
        <fullName evidence="2">Uncharacterized protein</fullName>
    </submittedName>
</protein>
<gene>
    <name evidence="2" type="ORF">LAZ67_20001346</name>
</gene>
<sequence length="120" mass="13724">MNPGSWCYPDLMYPLPSRRCIAVPRDVTSASEKHWPKFVALTRKQRHLRLRSAPPVRPPAIGQSKFPPTNQRDQDPPLPPPLPPTPVRPPANQRDQEVLALGGRINFRFSNYGYVIRIHK</sequence>
<evidence type="ECO:0000313" key="2">
    <source>
        <dbReference type="EMBL" id="UYV81490.1"/>
    </source>
</evidence>
<dbReference type="Proteomes" id="UP001235939">
    <property type="component" value="Chromosome 20"/>
</dbReference>
<feature type="region of interest" description="Disordered" evidence="1">
    <location>
        <begin position="46"/>
        <end position="95"/>
    </location>
</feature>
<organism evidence="2 3">
    <name type="scientific">Cordylochernes scorpioides</name>
    <dbReference type="NCBI Taxonomy" id="51811"/>
    <lineage>
        <taxon>Eukaryota</taxon>
        <taxon>Metazoa</taxon>
        <taxon>Ecdysozoa</taxon>
        <taxon>Arthropoda</taxon>
        <taxon>Chelicerata</taxon>
        <taxon>Arachnida</taxon>
        <taxon>Pseudoscorpiones</taxon>
        <taxon>Cheliferoidea</taxon>
        <taxon>Chernetidae</taxon>
        <taxon>Cordylochernes</taxon>
    </lineage>
</organism>
<name>A0ABY6LJW8_9ARAC</name>
<keyword evidence="3" id="KW-1185">Reference proteome</keyword>